<gene>
    <name evidence="1" type="ORF">JJB79_03835</name>
</gene>
<dbReference type="Proteomes" id="UP000809137">
    <property type="component" value="Unassembled WGS sequence"/>
</dbReference>
<dbReference type="GeneID" id="84690838"/>
<accession>A0ABS1Z3J6</accession>
<proteinExistence type="predicted"/>
<protein>
    <submittedName>
        <fullName evidence="1">Uncharacterized protein</fullName>
    </submittedName>
</protein>
<name>A0ABS1Z3J6_9GAMM</name>
<reference evidence="1 2" key="1">
    <citation type="submission" date="2021-01" db="EMBL/GenBank/DDBJ databases">
        <title>Complete genome sequence of Pantoea eucrina OB49, a heavy metal tolerant bacterium with PGPR potential isolated from wheat in Algeria.</title>
        <authorList>
            <person name="Lekired A."/>
            <person name="Ouzari I.H."/>
        </authorList>
    </citation>
    <scope>NUCLEOTIDE SEQUENCE [LARGE SCALE GENOMIC DNA]</scope>
    <source>
        <strain evidence="1 2">OB49</strain>
    </source>
</reference>
<dbReference type="EMBL" id="JAFCXS010000001">
    <property type="protein sequence ID" value="MBM0746555.1"/>
    <property type="molecule type" value="Genomic_DNA"/>
</dbReference>
<comment type="caution">
    <text evidence="1">The sequence shown here is derived from an EMBL/GenBank/DDBJ whole genome shotgun (WGS) entry which is preliminary data.</text>
</comment>
<sequence>MERSENCAQFATGKWKVNEQKNSTAQFAAEQFIFFIFRRLEASSPEQN</sequence>
<evidence type="ECO:0000313" key="1">
    <source>
        <dbReference type="EMBL" id="MBM0746555.1"/>
    </source>
</evidence>
<keyword evidence="2" id="KW-1185">Reference proteome</keyword>
<evidence type="ECO:0000313" key="2">
    <source>
        <dbReference type="Proteomes" id="UP000809137"/>
    </source>
</evidence>
<dbReference type="RefSeq" id="WP_158249855.1">
    <property type="nucleotide sequence ID" value="NZ_CP083448.1"/>
</dbReference>
<organism evidence="1 2">
    <name type="scientific">Pantoea eucrina</name>
    <dbReference type="NCBI Taxonomy" id="472693"/>
    <lineage>
        <taxon>Bacteria</taxon>
        <taxon>Pseudomonadati</taxon>
        <taxon>Pseudomonadota</taxon>
        <taxon>Gammaproteobacteria</taxon>
        <taxon>Enterobacterales</taxon>
        <taxon>Erwiniaceae</taxon>
        <taxon>Pantoea</taxon>
    </lineage>
</organism>